<protein>
    <submittedName>
        <fullName evidence="3">Glycosyl transferase family protein</fullName>
    </submittedName>
</protein>
<dbReference type="InterPro" id="IPR001173">
    <property type="entry name" value="Glyco_trans_2-like"/>
</dbReference>
<accession>A0A158AFF2</accession>
<proteinExistence type="predicted"/>
<feature type="region of interest" description="Disordered" evidence="1">
    <location>
        <begin position="692"/>
        <end position="713"/>
    </location>
</feature>
<name>A0A158AFF2_9BURK</name>
<evidence type="ECO:0000259" key="2">
    <source>
        <dbReference type="Pfam" id="PF00535"/>
    </source>
</evidence>
<reference evidence="3" key="1">
    <citation type="submission" date="2016-01" db="EMBL/GenBank/DDBJ databases">
        <authorList>
            <person name="Peeters C."/>
        </authorList>
    </citation>
    <scope>NUCLEOTIDE SEQUENCE</scope>
    <source>
        <strain evidence="3">LMG 29322</strain>
    </source>
</reference>
<dbReference type="Gene3D" id="3.90.550.10">
    <property type="entry name" value="Spore Coat Polysaccharide Biosynthesis Protein SpsA, Chain A"/>
    <property type="match status" value="1"/>
</dbReference>
<evidence type="ECO:0000256" key="1">
    <source>
        <dbReference type="SAM" id="MobiDB-lite"/>
    </source>
</evidence>
<comment type="caution">
    <text evidence="3">The sequence shown here is derived from an EMBL/GenBank/DDBJ whole genome shotgun (WGS) entry which is preliminary data.</text>
</comment>
<evidence type="ECO:0000313" key="4">
    <source>
        <dbReference type="Proteomes" id="UP000054851"/>
    </source>
</evidence>
<gene>
    <name evidence="3" type="ORF">AWB79_02317</name>
</gene>
<dbReference type="PANTHER" id="PTHR22916">
    <property type="entry name" value="GLYCOSYLTRANSFERASE"/>
    <property type="match status" value="1"/>
</dbReference>
<keyword evidence="4" id="KW-1185">Reference proteome</keyword>
<dbReference type="AlphaFoldDB" id="A0A158AFF2"/>
<dbReference type="SUPFAM" id="SSF53448">
    <property type="entry name" value="Nucleotide-diphospho-sugar transferases"/>
    <property type="match status" value="1"/>
</dbReference>
<feature type="domain" description="Glycosyltransferase 2-like" evidence="2">
    <location>
        <begin position="422"/>
        <end position="555"/>
    </location>
</feature>
<sequence length="806" mass="90578">MNLTKEIGYTVVGPIIQRWMLGINQYINYLDGPETKFLFCARAGVRIKKLYEKFLENENFHDSSNRGMFWVSRISVAKGVYRHKPDVATKIISKEYANEPIRNLIEGVFRHHPSRLADLDLGLSEYMAHGFNFPGWIQGPTPASVSMQDYLKRSSEAFDGYLEETLGDCTRAVLIDSGWQGSMQSMLSQAYPGIAWKGLYFGRIPMPGFDHKIADDVIGILFQSEKYRSGDYATAFVRHRHMIEALVEPNAPSIEEVPFGEFSSVANALIDKNVHETYAEHDELFECAMDYLSTTGKNASITQIIANYDSAIKEAARIIVHPSRDEAMALLGKARSADFGKSVTVPVLRLPADSELPSSEARIKHALWQEGQIALEYEGAMARELQAQASGQETIASYFDPKASGPEEELQPTCAERPSVAIITRTKNRPLLLKRAALSVANQSYADYIWVIVNDGGDLLPVLNVIEESLVDRRKIVLVHNETSLGMEAASNAGISHSKSDYIVIHDDDDSWESAFLEKTVSFMASAPGNRYGGVITQTTYVSEEIRDNTVIEHRRQPYMDWVRNVQIAEMAAGNIFPPIAFLYKRVYWNAVGGYNEKLPVLGDWYFNMAFLLQGDIAVITEPLANYHHRDRGSQTAYTNSVVGGISKHEEFAAVARNEFVRQYGKSDYGALTAVFGYYITDIRNRIGGIHGKHQHQHQVSPNSPASHDPHDDADRKWVILNINKAQPRRNLFRKSGYSPITANSSWQEIGEVLRQRKIIIPPPQNFDEQGYLKKNSDVANAVDLGRCASGFQHYILHGKREGRRR</sequence>
<dbReference type="InterPro" id="IPR029044">
    <property type="entry name" value="Nucleotide-diphossugar_trans"/>
</dbReference>
<dbReference type="GO" id="GO:0016758">
    <property type="term" value="F:hexosyltransferase activity"/>
    <property type="evidence" value="ECO:0007669"/>
    <property type="project" value="UniProtKB-ARBA"/>
</dbReference>
<dbReference type="Proteomes" id="UP000054851">
    <property type="component" value="Unassembled WGS sequence"/>
</dbReference>
<organism evidence="3 4">
    <name type="scientific">Caballeronia hypogeia</name>
    <dbReference type="NCBI Taxonomy" id="1777140"/>
    <lineage>
        <taxon>Bacteria</taxon>
        <taxon>Pseudomonadati</taxon>
        <taxon>Pseudomonadota</taxon>
        <taxon>Betaproteobacteria</taxon>
        <taxon>Burkholderiales</taxon>
        <taxon>Burkholderiaceae</taxon>
        <taxon>Caballeronia</taxon>
    </lineage>
</organism>
<keyword evidence="3" id="KW-0808">Transferase</keyword>
<dbReference type="Pfam" id="PF00535">
    <property type="entry name" value="Glycos_transf_2"/>
    <property type="match status" value="1"/>
</dbReference>
<evidence type="ECO:0000313" key="3">
    <source>
        <dbReference type="EMBL" id="SAK56548.1"/>
    </source>
</evidence>
<dbReference type="EMBL" id="FCOA02000005">
    <property type="protein sequence ID" value="SAK56548.1"/>
    <property type="molecule type" value="Genomic_DNA"/>
</dbReference>
<dbReference type="STRING" id="1777140.AWB79_02317"/>
<dbReference type="PANTHER" id="PTHR22916:SF3">
    <property type="entry name" value="UDP-GLCNAC:BETAGAL BETA-1,3-N-ACETYLGLUCOSAMINYLTRANSFERASE-LIKE PROTEIN 1"/>
    <property type="match status" value="1"/>
</dbReference>